<keyword evidence="5" id="KW-0326">Glycosidase</keyword>
<evidence type="ECO:0000256" key="2">
    <source>
        <dbReference type="ARBA" id="ARBA00007401"/>
    </source>
</evidence>
<feature type="signal peptide" evidence="7">
    <location>
        <begin position="1"/>
        <end position="27"/>
    </location>
</feature>
<dbReference type="GO" id="GO:0004565">
    <property type="term" value="F:beta-galactosidase activity"/>
    <property type="evidence" value="ECO:0007669"/>
    <property type="project" value="UniProtKB-EC"/>
</dbReference>
<dbReference type="Gene3D" id="2.60.120.260">
    <property type="entry name" value="Galactose-binding domain-like"/>
    <property type="match status" value="1"/>
</dbReference>
<dbReference type="Gene3D" id="2.60.40.10">
    <property type="entry name" value="Immunoglobulins"/>
    <property type="match status" value="2"/>
</dbReference>
<organism evidence="9 10">
    <name type="scientific">Persicirhabdus sediminis</name>
    <dbReference type="NCBI Taxonomy" id="454144"/>
    <lineage>
        <taxon>Bacteria</taxon>
        <taxon>Pseudomonadati</taxon>
        <taxon>Verrucomicrobiota</taxon>
        <taxon>Verrucomicrobiia</taxon>
        <taxon>Verrucomicrobiales</taxon>
        <taxon>Verrucomicrobiaceae</taxon>
        <taxon>Persicirhabdus</taxon>
    </lineage>
</organism>
<dbReference type="InterPro" id="IPR004199">
    <property type="entry name" value="B-gal_small/dom_5"/>
</dbReference>
<keyword evidence="10" id="KW-1185">Reference proteome</keyword>
<dbReference type="EC" id="3.2.1.23" evidence="3"/>
<dbReference type="RefSeq" id="WP_200310317.1">
    <property type="nucleotide sequence ID" value="NZ_JAENIM010000021.1"/>
</dbReference>
<dbReference type="GO" id="GO:0005990">
    <property type="term" value="P:lactose catabolic process"/>
    <property type="evidence" value="ECO:0007669"/>
    <property type="project" value="TreeGrafter"/>
</dbReference>
<comment type="caution">
    <text evidence="9">The sequence shown here is derived from an EMBL/GenBank/DDBJ whole genome shotgun (WGS) entry which is preliminary data.</text>
</comment>
<dbReference type="EMBL" id="JAENIM010000021">
    <property type="protein sequence ID" value="MBK1790280.1"/>
    <property type="molecule type" value="Genomic_DNA"/>
</dbReference>
<dbReference type="InterPro" id="IPR006104">
    <property type="entry name" value="Glyco_hydro_2_N"/>
</dbReference>
<comment type="catalytic activity">
    <reaction evidence="1">
        <text>Hydrolysis of terminal non-reducing beta-D-galactose residues in beta-D-galactosides.</text>
        <dbReference type="EC" id="3.2.1.23"/>
    </reaction>
</comment>
<dbReference type="Pfam" id="PF02929">
    <property type="entry name" value="Bgal_small_N"/>
    <property type="match status" value="1"/>
</dbReference>
<dbReference type="SUPFAM" id="SSF74650">
    <property type="entry name" value="Galactose mutarotase-like"/>
    <property type="match status" value="1"/>
</dbReference>
<evidence type="ECO:0000256" key="4">
    <source>
        <dbReference type="ARBA" id="ARBA00022801"/>
    </source>
</evidence>
<dbReference type="PANTHER" id="PTHR46323">
    <property type="entry name" value="BETA-GALACTOSIDASE"/>
    <property type="match status" value="1"/>
</dbReference>
<dbReference type="InterPro" id="IPR008979">
    <property type="entry name" value="Galactose-bd-like_sf"/>
</dbReference>
<dbReference type="Pfam" id="PF02837">
    <property type="entry name" value="Glyco_hydro_2_N"/>
    <property type="match status" value="1"/>
</dbReference>
<dbReference type="Pfam" id="PF00703">
    <property type="entry name" value="Glyco_hydro_2"/>
    <property type="match status" value="1"/>
</dbReference>
<evidence type="ECO:0000256" key="6">
    <source>
        <dbReference type="ARBA" id="ARBA00032230"/>
    </source>
</evidence>
<name>A0A8J7MD18_9BACT</name>
<dbReference type="Proteomes" id="UP000624703">
    <property type="component" value="Unassembled WGS sequence"/>
</dbReference>
<dbReference type="Pfam" id="PF02836">
    <property type="entry name" value="Glyco_hydro_2_C"/>
    <property type="match status" value="1"/>
</dbReference>
<dbReference type="InterPro" id="IPR006102">
    <property type="entry name" value="Ig-like_GH2"/>
</dbReference>
<dbReference type="InterPro" id="IPR013783">
    <property type="entry name" value="Ig-like_fold"/>
</dbReference>
<accession>A0A8J7MD18</accession>
<evidence type="ECO:0000256" key="5">
    <source>
        <dbReference type="ARBA" id="ARBA00023295"/>
    </source>
</evidence>
<dbReference type="InterPro" id="IPR036156">
    <property type="entry name" value="Beta-gal/glucu_dom_sf"/>
</dbReference>
<evidence type="ECO:0000259" key="8">
    <source>
        <dbReference type="SMART" id="SM01038"/>
    </source>
</evidence>
<dbReference type="PANTHER" id="PTHR46323:SF2">
    <property type="entry name" value="BETA-GALACTOSIDASE"/>
    <property type="match status" value="1"/>
</dbReference>
<dbReference type="InterPro" id="IPR011013">
    <property type="entry name" value="Gal_mutarotase_sf_dom"/>
</dbReference>
<dbReference type="GO" id="GO:0030246">
    <property type="term" value="F:carbohydrate binding"/>
    <property type="evidence" value="ECO:0007669"/>
    <property type="project" value="InterPro"/>
</dbReference>
<feature type="chain" id="PRO_5035305433" description="beta-galactosidase" evidence="7">
    <location>
        <begin position="28"/>
        <end position="1080"/>
    </location>
</feature>
<protein>
    <recommendedName>
        <fullName evidence="3">beta-galactosidase</fullName>
        <ecNumber evidence="3">3.2.1.23</ecNumber>
    </recommendedName>
    <alternativeName>
        <fullName evidence="6">Lactase</fullName>
    </alternativeName>
</protein>
<evidence type="ECO:0000313" key="10">
    <source>
        <dbReference type="Proteomes" id="UP000624703"/>
    </source>
</evidence>
<evidence type="ECO:0000256" key="3">
    <source>
        <dbReference type="ARBA" id="ARBA00012756"/>
    </source>
</evidence>
<dbReference type="Gene3D" id="3.20.20.80">
    <property type="entry name" value="Glycosidases"/>
    <property type="match status" value="1"/>
</dbReference>
<dbReference type="Pfam" id="PF16353">
    <property type="entry name" value="LacZ_4"/>
    <property type="match status" value="1"/>
</dbReference>
<dbReference type="InterPro" id="IPR006101">
    <property type="entry name" value="Glyco_hydro_2"/>
</dbReference>
<reference evidence="9" key="1">
    <citation type="submission" date="2021-01" db="EMBL/GenBank/DDBJ databases">
        <title>Modified the classification status of verrucomicrobia.</title>
        <authorList>
            <person name="Feng X."/>
        </authorList>
    </citation>
    <scope>NUCLEOTIDE SEQUENCE</scope>
    <source>
        <strain evidence="9">_KCTC 22039</strain>
    </source>
</reference>
<dbReference type="InterPro" id="IPR032312">
    <property type="entry name" value="LacZ_4"/>
</dbReference>
<evidence type="ECO:0000256" key="7">
    <source>
        <dbReference type="SAM" id="SignalP"/>
    </source>
</evidence>
<keyword evidence="4" id="KW-0378">Hydrolase</keyword>
<dbReference type="GO" id="GO:0009341">
    <property type="term" value="C:beta-galactosidase complex"/>
    <property type="evidence" value="ECO:0007669"/>
    <property type="project" value="InterPro"/>
</dbReference>
<evidence type="ECO:0000256" key="1">
    <source>
        <dbReference type="ARBA" id="ARBA00001412"/>
    </source>
</evidence>
<comment type="similarity">
    <text evidence="2">Belongs to the glycosyl hydrolase 2 family.</text>
</comment>
<sequence length="1080" mass="120987">MTTQLTNWKQTCALAATAILAGTSANAGSAPDWENELMIGKNKEDAHAFFYSYPSYELASQPWKIDGQHGPWTQSLDGKWKFHWVNHPDKRPVDFYKTSYDVSKWDTIDVPSNVELKGYGTPLYVNTTYPFKPNPPFVMEPHSADALTAREPNPVSSYRRDFTIPSDWKDKEVAVNFYGAASAFYIWVNGEKVGYSQGGRTTAEFKLNPYLKDGNNTIAVELYRHSDGSYLECQDFWRLSGIFRSVELIAKPKLHIRDFSVVTTFDSNWKDADLSVDVELRNDNSEKASSQLKFSLVDSEGKELHQWTSDTVTVNSGESANIEWKQKVSEPKKWFAETPELYTLYMQQLVDGKVTEAVPYRIGFREAKMNDKGLFTINGETILVKGVNRHEHDPEIGHVVTMEMMLKDIMLMKRHNINAVRTAHYANDPRWYQLCDEYGLYVCNEANNESHGMKYGAKSLAKHESWMNAHVDRVERMVLRDRNHASIIQWSPGNEGGNGINYRAAVAKIRELDKSNRLVAYERAGFDDYVDFWAPMYAPPERLAAYATGKAVDAASSKYGPEFKIPAADPKTRRPAILCEYAHSMGNSVGGLDEYWATIRAHELLQGGYIWDWVDQALYKKDEKTGNIIQAYGGDFNDSPNDKAFCINGIITADRRPNPQLFEVQKCYQSIWAKPTATAGSYEFINEFNNLDINELDTFTIVLKDGEEVHRQQVPALKANKEGKYIYTPDLSAIKLEKGHEYVLRFDSLLAEDTSWEKKGYRIASNETVLQPYSQGVQPVAKAGSIKVDDSKTSVVVTAGPAQITVDKKTGFISSYKVKQQELLKAPLKPNFHRANTLNGHKKGRAHSTAILKMNENPKLASLSVATQTDQSVKIDLQLDYPLPTPDKKGPASFSNKLSYEVLADGQLIIKQETTIPSKGLPKTGFGTVFCYGVKAGFAPELSQVNYYGRGPHENYADRNLGADLGIYSSTVDALPHNYVVPEESGNRTDLRWLEITSADAKVGLRATSSTPFQFMATPFNMADLIDVAHEANLVPAGVNTVCFDAYRGGVGNRWGGSSKVKVPVGEPVQQEIVFTPISK</sequence>
<dbReference type="SUPFAM" id="SSF49785">
    <property type="entry name" value="Galactose-binding domain-like"/>
    <property type="match status" value="1"/>
</dbReference>
<dbReference type="AlphaFoldDB" id="A0A8J7MD18"/>
<dbReference type="SUPFAM" id="SSF51445">
    <property type="entry name" value="(Trans)glycosidases"/>
    <property type="match status" value="1"/>
</dbReference>
<dbReference type="Gene3D" id="2.70.98.10">
    <property type="match status" value="1"/>
</dbReference>
<proteinExistence type="inferred from homology"/>
<dbReference type="SMART" id="SM01038">
    <property type="entry name" value="Bgal_small_N"/>
    <property type="match status" value="1"/>
</dbReference>
<dbReference type="PRINTS" id="PR00132">
    <property type="entry name" value="GLHYDRLASE2"/>
</dbReference>
<dbReference type="SUPFAM" id="SSF49303">
    <property type="entry name" value="beta-Galactosidase/glucuronidase domain"/>
    <property type="match status" value="2"/>
</dbReference>
<keyword evidence="7" id="KW-0732">Signal</keyword>
<dbReference type="InterPro" id="IPR014718">
    <property type="entry name" value="GH-type_carb-bd"/>
</dbReference>
<gene>
    <name evidence="9" type="ORF">JIN82_03810</name>
</gene>
<dbReference type="InterPro" id="IPR017853">
    <property type="entry name" value="GH"/>
</dbReference>
<dbReference type="InterPro" id="IPR006103">
    <property type="entry name" value="Glyco_hydro_2_cat"/>
</dbReference>
<dbReference type="InterPro" id="IPR050347">
    <property type="entry name" value="Bact_Beta-galactosidase"/>
</dbReference>
<evidence type="ECO:0000313" key="9">
    <source>
        <dbReference type="EMBL" id="MBK1790280.1"/>
    </source>
</evidence>
<feature type="domain" description="Beta galactosidase small chain/" evidence="8">
    <location>
        <begin position="796"/>
        <end position="1076"/>
    </location>
</feature>